<gene>
    <name evidence="1" type="ORF">LCGC14_0875530</name>
</gene>
<protein>
    <submittedName>
        <fullName evidence="1">Uncharacterized protein</fullName>
    </submittedName>
</protein>
<reference evidence="1" key="1">
    <citation type="journal article" date="2015" name="Nature">
        <title>Complex archaea that bridge the gap between prokaryotes and eukaryotes.</title>
        <authorList>
            <person name="Spang A."/>
            <person name="Saw J.H."/>
            <person name="Jorgensen S.L."/>
            <person name="Zaremba-Niedzwiedzka K."/>
            <person name="Martijn J."/>
            <person name="Lind A.E."/>
            <person name="van Eijk R."/>
            <person name="Schleper C."/>
            <person name="Guy L."/>
            <person name="Ettema T.J."/>
        </authorList>
    </citation>
    <scope>NUCLEOTIDE SEQUENCE</scope>
</reference>
<proteinExistence type="predicted"/>
<comment type="caution">
    <text evidence="1">The sequence shown here is derived from an EMBL/GenBank/DDBJ whole genome shotgun (WGS) entry which is preliminary data.</text>
</comment>
<accession>A0A0F9SAH7</accession>
<sequence length="49" mass="5599">MIDIIAIIILILIITSMCFVQSKLKGESKDDDNTFELLGQTRGMKNKWL</sequence>
<name>A0A0F9SAH7_9ZZZZ</name>
<dbReference type="AlphaFoldDB" id="A0A0F9SAH7"/>
<organism evidence="1">
    <name type="scientific">marine sediment metagenome</name>
    <dbReference type="NCBI Taxonomy" id="412755"/>
    <lineage>
        <taxon>unclassified sequences</taxon>
        <taxon>metagenomes</taxon>
        <taxon>ecological metagenomes</taxon>
    </lineage>
</organism>
<dbReference type="EMBL" id="LAZR01002725">
    <property type="protein sequence ID" value="KKN26368.1"/>
    <property type="molecule type" value="Genomic_DNA"/>
</dbReference>
<evidence type="ECO:0000313" key="1">
    <source>
        <dbReference type="EMBL" id="KKN26368.1"/>
    </source>
</evidence>